<protein>
    <submittedName>
        <fullName evidence="1">Uncharacterized protein</fullName>
    </submittedName>
</protein>
<gene>
    <name evidence="1" type="ORF">OVS_02835</name>
</gene>
<evidence type="ECO:0000313" key="1">
    <source>
        <dbReference type="EMBL" id="AHC40363.1"/>
    </source>
</evidence>
<dbReference type="RefSeq" id="WP_024071337.1">
    <property type="nucleotide sequence ID" value="NC_023062.1"/>
</dbReference>
<accession>A0ABM5P1L7</accession>
<name>A0ABM5P1L7_9MOLU</name>
<dbReference type="Proteomes" id="UP000018745">
    <property type="component" value="Chromosome"/>
</dbReference>
<proteinExistence type="predicted"/>
<dbReference type="EMBL" id="CP006935">
    <property type="protein sequence ID" value="AHC40363.1"/>
    <property type="molecule type" value="Genomic_DNA"/>
</dbReference>
<reference evidence="1 2" key="1">
    <citation type="journal article" date="2014" name="Genome Announc.">
        <title>Complete Genome Sequence of Mycoplasma ovis Strain Michigan, a Hemoplasma of Sheep with Two Distinct 16S rRNA Genes.</title>
        <authorList>
            <person name="Deshuillers P.L."/>
            <person name="Santos A.P."/>
            <person name="do Nascimento N.C."/>
            <person name="Hampel J.A."/>
            <person name="Bergin I.L."/>
            <person name="Dyson M.C."/>
            <person name="Messick J.B."/>
        </authorList>
    </citation>
    <scope>NUCLEOTIDE SEQUENCE [LARGE SCALE GENOMIC DNA]</scope>
    <source>
        <strain evidence="1 2">Michigan</strain>
    </source>
</reference>
<organism evidence="1 2">
    <name type="scientific">Mycoplasma ovis str. Michigan</name>
    <dbReference type="NCBI Taxonomy" id="1415773"/>
    <lineage>
        <taxon>Bacteria</taxon>
        <taxon>Bacillati</taxon>
        <taxon>Mycoplasmatota</taxon>
        <taxon>Mollicutes</taxon>
        <taxon>Mycoplasmataceae</taxon>
        <taxon>Mycoplasma</taxon>
    </lineage>
</organism>
<sequence length="263" mass="29069">MKFSGGALTQGKIAGGCILFLGFTAGTGLTFAEIQKSLVSSALAKLGGWVVGVFNWNGSPPPPTPSQPIDPVPAITQAWSTVSDASTTVFGAVSSGYQWIVKSENSLFLATFLKNFWDFSFVKDVVFNLHLTIRAWLGVLFDSNALSKFSEAFQTFNVLAQFLSKDDTLKNGDKDMINWLYLRLMVNPRRTINVLKRGSKNGQLKGEDDLKCNGAKKKKKKERGENLPLGICFICQSKNQLIDQIKTFLKEGKMPEETKKQEK</sequence>
<keyword evidence="2" id="KW-1185">Reference proteome</keyword>
<evidence type="ECO:0000313" key="2">
    <source>
        <dbReference type="Proteomes" id="UP000018745"/>
    </source>
</evidence>